<comment type="caution">
    <text evidence="1">The sequence shown here is derived from an EMBL/GenBank/DDBJ whole genome shotgun (WGS) entry which is preliminary data.</text>
</comment>
<organism evidence="1 2">
    <name type="scientific">Ktedonospora formicarum</name>
    <dbReference type="NCBI Taxonomy" id="2778364"/>
    <lineage>
        <taxon>Bacteria</taxon>
        <taxon>Bacillati</taxon>
        <taxon>Chloroflexota</taxon>
        <taxon>Ktedonobacteria</taxon>
        <taxon>Ktedonobacterales</taxon>
        <taxon>Ktedonobacteraceae</taxon>
        <taxon>Ktedonospora</taxon>
    </lineage>
</organism>
<proteinExistence type="predicted"/>
<evidence type="ECO:0000313" key="1">
    <source>
        <dbReference type="EMBL" id="GHO46603.1"/>
    </source>
</evidence>
<accession>A0A8J3MUG6</accession>
<sequence>MFKPLRFDPILKAIPGLSHLRLTPQAAHHAKKRVHVDEEIDVERVEETEKGIKETHVRENIHKDVSVEKKRGRTTTEVHERITEDVRVKKVERDDDDKPSETLMHVHATMIDVTRVEMTPPHDPREDTPIYQRTHNHLIFKLDTPCAICGVRHSTIDDPKENPYGAKALETHHYPIERSLLNACDPRKVHHIFPQVKDYDSLEEFIDSEENMMVLCDIHHRHPNYGIHHVLAQDFFVQPFLYGGYQVVADEEEVEKVMKSNERIMKRHDHSDDD</sequence>
<dbReference type="Proteomes" id="UP000612362">
    <property type="component" value="Unassembled WGS sequence"/>
</dbReference>
<dbReference type="EMBL" id="BNJF01000002">
    <property type="protein sequence ID" value="GHO46603.1"/>
    <property type="molecule type" value="Genomic_DNA"/>
</dbReference>
<dbReference type="RefSeq" id="WP_220195972.1">
    <property type="nucleotide sequence ID" value="NZ_BNJF01000002.1"/>
</dbReference>
<gene>
    <name evidence="1" type="ORF">KSX_47660</name>
</gene>
<evidence type="ECO:0000313" key="2">
    <source>
        <dbReference type="Proteomes" id="UP000612362"/>
    </source>
</evidence>
<name>A0A8J3MUG6_9CHLR</name>
<reference evidence="1" key="1">
    <citation type="submission" date="2020-10" db="EMBL/GenBank/DDBJ databases">
        <title>Taxonomic study of unclassified bacteria belonging to the class Ktedonobacteria.</title>
        <authorList>
            <person name="Yabe S."/>
            <person name="Wang C.M."/>
            <person name="Zheng Y."/>
            <person name="Sakai Y."/>
            <person name="Cavaletti L."/>
            <person name="Monciardini P."/>
            <person name="Donadio S."/>
        </authorList>
    </citation>
    <scope>NUCLEOTIDE SEQUENCE</scope>
    <source>
        <strain evidence="1">SOSP1-1</strain>
    </source>
</reference>
<protein>
    <submittedName>
        <fullName evidence="1">Uncharacterized protein</fullName>
    </submittedName>
</protein>
<dbReference type="AlphaFoldDB" id="A0A8J3MUG6"/>
<keyword evidence="2" id="KW-1185">Reference proteome</keyword>